<sequence>MSPATLNGQPESYNSSKVIGFKGLEALALVVIIGVLLMISALTSFTNFMIIYKLRLFPRMEMIAFSDDGHVIFNHEANLNREIFL</sequence>
<keyword evidence="1" id="KW-0472">Membrane</keyword>
<organism evidence="2 3">
    <name type="scientific">Tetranychus urticae</name>
    <name type="common">Two-spotted spider mite</name>
    <dbReference type="NCBI Taxonomy" id="32264"/>
    <lineage>
        <taxon>Eukaryota</taxon>
        <taxon>Metazoa</taxon>
        <taxon>Ecdysozoa</taxon>
        <taxon>Arthropoda</taxon>
        <taxon>Chelicerata</taxon>
        <taxon>Arachnida</taxon>
        <taxon>Acari</taxon>
        <taxon>Acariformes</taxon>
        <taxon>Trombidiformes</taxon>
        <taxon>Prostigmata</taxon>
        <taxon>Eleutherengona</taxon>
        <taxon>Raphignathae</taxon>
        <taxon>Tetranychoidea</taxon>
        <taxon>Tetranychidae</taxon>
        <taxon>Tetranychus</taxon>
    </lineage>
</organism>
<evidence type="ECO:0000256" key="1">
    <source>
        <dbReference type="SAM" id="Phobius"/>
    </source>
</evidence>
<dbReference type="EnsemblMetazoa" id="tetur01g01780.1">
    <property type="protein sequence ID" value="tetur01g01780.1"/>
    <property type="gene ID" value="tetur01g01780"/>
</dbReference>
<dbReference type="AlphaFoldDB" id="T1JQ35"/>
<protein>
    <submittedName>
        <fullName evidence="2">Uncharacterized protein</fullName>
    </submittedName>
</protein>
<name>T1JQ35_TETUR</name>
<dbReference type="Proteomes" id="UP000015104">
    <property type="component" value="Unassembled WGS sequence"/>
</dbReference>
<keyword evidence="1" id="KW-0812">Transmembrane</keyword>
<evidence type="ECO:0000313" key="2">
    <source>
        <dbReference type="EnsemblMetazoa" id="tetur01g01780.1"/>
    </source>
</evidence>
<keyword evidence="3" id="KW-1185">Reference proteome</keyword>
<evidence type="ECO:0000313" key="3">
    <source>
        <dbReference type="Proteomes" id="UP000015104"/>
    </source>
</evidence>
<proteinExistence type="predicted"/>
<reference evidence="2" key="2">
    <citation type="submission" date="2015-06" db="UniProtKB">
        <authorList>
            <consortium name="EnsemblMetazoa"/>
        </authorList>
    </citation>
    <scope>IDENTIFICATION</scope>
</reference>
<feature type="transmembrane region" description="Helical" evidence="1">
    <location>
        <begin position="26"/>
        <end position="52"/>
    </location>
</feature>
<dbReference type="HOGENOM" id="CLU_2515545_0_0_1"/>
<keyword evidence="1" id="KW-1133">Transmembrane helix</keyword>
<dbReference type="EMBL" id="CAEY01000437">
    <property type="status" value="NOT_ANNOTATED_CDS"/>
    <property type="molecule type" value="Genomic_DNA"/>
</dbReference>
<reference evidence="3" key="1">
    <citation type="submission" date="2011-08" db="EMBL/GenBank/DDBJ databases">
        <authorList>
            <person name="Rombauts S."/>
        </authorList>
    </citation>
    <scope>NUCLEOTIDE SEQUENCE</scope>
    <source>
        <strain evidence="3">London</strain>
    </source>
</reference>
<accession>T1JQ35</accession>